<dbReference type="FunFam" id="1.25.10.10:FF:000739">
    <property type="entry name" value="VAC14p Enzyme regulator"/>
    <property type="match status" value="1"/>
</dbReference>
<organism evidence="9 10">
    <name type="scientific">Arxiozyma heterogenica</name>
    <dbReference type="NCBI Taxonomy" id="278026"/>
    <lineage>
        <taxon>Eukaryota</taxon>
        <taxon>Fungi</taxon>
        <taxon>Dikarya</taxon>
        <taxon>Ascomycota</taxon>
        <taxon>Saccharomycotina</taxon>
        <taxon>Saccharomycetes</taxon>
        <taxon>Saccharomycetales</taxon>
        <taxon>Saccharomycetaceae</taxon>
        <taxon>Arxiozyma</taxon>
    </lineage>
</organism>
<keyword evidence="3" id="KW-0677">Repeat</keyword>
<dbReference type="GO" id="GO:0070772">
    <property type="term" value="C:PAS complex"/>
    <property type="evidence" value="ECO:0007669"/>
    <property type="project" value="InterPro"/>
</dbReference>
<accession>A0AAN7WI28</accession>
<evidence type="ECO:0000256" key="5">
    <source>
        <dbReference type="PROSITE-ProRule" id="PRU00103"/>
    </source>
</evidence>
<comment type="subcellular location">
    <subcellularLocation>
        <location evidence="1">Endomembrane system</location>
    </subcellularLocation>
</comment>
<evidence type="ECO:0000256" key="4">
    <source>
        <dbReference type="ARBA" id="ARBA00023136"/>
    </source>
</evidence>
<dbReference type="InterPro" id="IPR016024">
    <property type="entry name" value="ARM-type_fold"/>
</dbReference>
<dbReference type="PROSITE" id="PS50077">
    <property type="entry name" value="HEAT_REPEAT"/>
    <property type="match status" value="1"/>
</dbReference>
<feature type="region of interest" description="Disordered" evidence="7">
    <location>
        <begin position="336"/>
        <end position="367"/>
    </location>
</feature>
<evidence type="ECO:0000313" key="9">
    <source>
        <dbReference type="EMBL" id="KAK5780380.1"/>
    </source>
</evidence>
<reference evidence="10" key="1">
    <citation type="submission" date="2023-07" db="EMBL/GenBank/DDBJ databases">
        <title>A draft genome of Kazachstania heterogenica Y-27499.</title>
        <authorList>
            <person name="Donic C."/>
            <person name="Kralova J.S."/>
            <person name="Fidel L."/>
            <person name="Ben-Dor S."/>
            <person name="Jung S."/>
        </authorList>
    </citation>
    <scope>NUCLEOTIDE SEQUENCE [LARGE SCALE GENOMIC DNA]</scope>
    <source>
        <strain evidence="10">Y27499</strain>
    </source>
</reference>
<evidence type="ECO:0000259" key="8">
    <source>
        <dbReference type="Pfam" id="PF11916"/>
    </source>
</evidence>
<dbReference type="AlphaFoldDB" id="A0AAN7WI28"/>
<dbReference type="InterPro" id="IPR011989">
    <property type="entry name" value="ARM-like"/>
</dbReference>
<name>A0AAN7WI28_9SACH</name>
<proteinExistence type="inferred from homology"/>
<dbReference type="PANTHER" id="PTHR16023:SF0">
    <property type="entry name" value="PROTEIN VAC14 HOMOLOG"/>
    <property type="match status" value="1"/>
</dbReference>
<evidence type="ECO:0000256" key="1">
    <source>
        <dbReference type="ARBA" id="ARBA00004308"/>
    </source>
</evidence>
<dbReference type="Proteomes" id="UP001306508">
    <property type="component" value="Unassembled WGS sequence"/>
</dbReference>
<comment type="caution">
    <text evidence="9">The sequence shown here is derived from an EMBL/GenBank/DDBJ whole genome shotgun (WGS) entry which is preliminary data.</text>
</comment>
<protein>
    <recommendedName>
        <fullName evidence="8">Vacuolar protein 14 C-terminal Fig4-binding domain-containing protein</fullName>
    </recommendedName>
</protein>
<keyword evidence="6" id="KW-0175">Coiled coil</keyword>
<dbReference type="InterPro" id="IPR021841">
    <property type="entry name" value="VAC14_Fig4p-bd"/>
</dbReference>
<evidence type="ECO:0000256" key="6">
    <source>
        <dbReference type="SAM" id="Coils"/>
    </source>
</evidence>
<feature type="compositionally biased region" description="Polar residues" evidence="7">
    <location>
        <begin position="345"/>
        <end position="363"/>
    </location>
</feature>
<feature type="coiled-coil region" evidence="6">
    <location>
        <begin position="371"/>
        <end position="398"/>
    </location>
</feature>
<feature type="coiled-coil region" evidence="6">
    <location>
        <begin position="275"/>
        <end position="307"/>
    </location>
</feature>
<keyword evidence="10" id="KW-1185">Reference proteome</keyword>
<evidence type="ECO:0000313" key="10">
    <source>
        <dbReference type="Proteomes" id="UP001306508"/>
    </source>
</evidence>
<dbReference type="InterPro" id="IPR021133">
    <property type="entry name" value="HEAT_type_2"/>
</dbReference>
<dbReference type="PANTHER" id="PTHR16023">
    <property type="entry name" value="TAX1 BINDING PROTEIN-RELATED"/>
    <property type="match status" value="1"/>
</dbReference>
<dbReference type="GO" id="GO:0010008">
    <property type="term" value="C:endosome membrane"/>
    <property type="evidence" value="ECO:0007669"/>
    <property type="project" value="TreeGrafter"/>
</dbReference>
<feature type="domain" description="Vacuolar protein 14 C-terminal Fig4-binding" evidence="8">
    <location>
        <begin position="606"/>
        <end position="780"/>
    </location>
</feature>
<dbReference type="SUPFAM" id="SSF48371">
    <property type="entry name" value="ARM repeat"/>
    <property type="match status" value="1"/>
</dbReference>
<dbReference type="GO" id="GO:0000329">
    <property type="term" value="C:fungal-type vacuole membrane"/>
    <property type="evidence" value="ECO:0007669"/>
    <property type="project" value="TreeGrafter"/>
</dbReference>
<keyword evidence="4" id="KW-0472">Membrane</keyword>
<comment type="similarity">
    <text evidence="2">Belongs to the VAC14 family.</text>
</comment>
<dbReference type="Pfam" id="PF11916">
    <property type="entry name" value="Vac14_Fig4_bd"/>
    <property type="match status" value="1"/>
</dbReference>
<dbReference type="InterPro" id="IPR026825">
    <property type="entry name" value="Vac14"/>
</dbReference>
<gene>
    <name evidence="9" type="ORF">RI543_002136</name>
</gene>
<dbReference type="EMBL" id="JAWIZZ010000041">
    <property type="protein sequence ID" value="KAK5780380.1"/>
    <property type="molecule type" value="Genomic_DNA"/>
</dbReference>
<evidence type="ECO:0000256" key="3">
    <source>
        <dbReference type="ARBA" id="ARBA00022737"/>
    </source>
</evidence>
<dbReference type="GO" id="GO:0006661">
    <property type="term" value="P:phosphatidylinositol biosynthetic process"/>
    <property type="evidence" value="ECO:0007669"/>
    <property type="project" value="InterPro"/>
</dbReference>
<dbReference type="Pfam" id="PF12755">
    <property type="entry name" value="Vac14_Fab1_bd"/>
    <property type="match status" value="1"/>
</dbReference>
<sequence>MDKSIIKGLNDKIYEKRKATALELENLVKKCILDNDYERIDKIIDELCRDYAYALHQPMARNAGLMGLAATSIALGSTEVGQYLRKILPPVLTCFGDQNDQVRFYACESLYNIAKISRGEILPYFNEIFDVLCKITADNESSVKSAAELLNRLIKDIVAEKASNYRTIVNNDPSKTPVATSLDPLTGNVYQENYQQDNNDLAFSLPKFIPLLSERIYAINPDTRVFLVDWIRVLLNAPGLELMSYLPSFLGGLFTFLGDSHNDVKIITKELLDSLLHEVNRIAKLQIELKNKQKKKLESLKDNLTQNVVPKKQDGSLIAEKKKSLLHAFNNLSSGNGNANTSSNKFSNASNGDGNSHINNNETDGLPVSLEQDQNDRLQSLRIEMETAIQENNILSTENHDKFIETRNGDEYVPSQDIHLDFTDILSILINNLASSEVDIQILALQWLNSILMIAPGDLIPFYTKILSLLLKLLCDRDPEVSTIARTVNDKLLILCDRYDELQQRSSPMVYGPIVNSLTLQFFDSKVETKIACLDWLSLIYQKSPDEILAHNDTMFLTLLNSLSNKDSRLIEKALSLLQKLCSESNDSYLRKFLEDFLNILRRDSALLKTRANYIMRKICTSLSPERIFKVISLILNTYEDTVFVRMMIQILSTNLITAPEMFSLRKKLRNGDDPLFFTLLFKTWCINPVSVIGLALIAENYELVYSVIQEMANFELSLNDLVQLDILVQLFESSVFTRMRLQLLEQQKSQYLYKCLYGILMLLPQSKAFDILNRRLNSINLWTLQPSNNSTVLYRQRNVSGSVSDSDNSQRSVSQNKLKNQELLDHFNRVMNREQEVVELRSVKDSELPGLGSFMDVSENRSFQSINPLMSNATNAITEVHTLNHSFAEPDDTSSVVFRGKLTTDS</sequence>
<evidence type="ECO:0000256" key="7">
    <source>
        <dbReference type="SAM" id="MobiDB-lite"/>
    </source>
</evidence>
<dbReference type="Gene3D" id="1.25.10.10">
    <property type="entry name" value="Leucine-rich Repeat Variant"/>
    <property type="match status" value="4"/>
</dbReference>
<feature type="repeat" description="HEAT" evidence="5">
    <location>
        <begin position="87"/>
        <end position="122"/>
    </location>
</feature>
<evidence type="ECO:0000256" key="2">
    <source>
        <dbReference type="ARBA" id="ARBA00010225"/>
    </source>
</evidence>